<evidence type="ECO:0000256" key="12">
    <source>
        <dbReference type="ARBA" id="ARBA00023136"/>
    </source>
</evidence>
<keyword evidence="11" id="KW-0496">Mitochondrion</keyword>
<accession>A0AAJ0FFA9</accession>
<evidence type="ECO:0000256" key="13">
    <source>
        <dbReference type="SAM" id="Phobius"/>
    </source>
</evidence>
<evidence type="ECO:0000256" key="9">
    <source>
        <dbReference type="ARBA" id="ARBA00022982"/>
    </source>
</evidence>
<evidence type="ECO:0000256" key="7">
    <source>
        <dbReference type="ARBA" id="ARBA00022692"/>
    </source>
</evidence>
<evidence type="ECO:0000256" key="5">
    <source>
        <dbReference type="ARBA" id="ARBA00022448"/>
    </source>
</evidence>
<feature type="transmembrane region" description="Helical" evidence="13">
    <location>
        <begin position="12"/>
        <end position="30"/>
    </location>
</feature>
<keyword evidence="7 13" id="KW-0812">Transmembrane</keyword>
<dbReference type="PANTHER" id="PTHR17098">
    <property type="entry name" value="NADH-UBIQUINONE OXIDOREDUCTASE MWFE SUBUNIT"/>
    <property type="match status" value="1"/>
</dbReference>
<dbReference type="InterPro" id="IPR017384">
    <property type="entry name" value="NADH_Ub_cplx-1_asu_su-1"/>
</dbReference>
<sequence length="90" mass="10181">MPVPFETLIPYGIIVAMFGVTGAGLSKIRNMQNGGKRQRRGIDQWDKVGASLLMDRDRRLTGFLRGQTDNPIAPDGYELNNPWRCEKRMS</sequence>
<dbReference type="Pfam" id="PF15879">
    <property type="entry name" value="MWFE"/>
    <property type="match status" value="1"/>
</dbReference>
<keyword evidence="6" id="KW-0679">Respiratory chain</keyword>
<dbReference type="PANTHER" id="PTHR17098:SF2">
    <property type="entry name" value="NADH DEHYDROGENASE [UBIQUINONE] 1 ALPHA SUBCOMPLEX SUBUNIT 1"/>
    <property type="match status" value="1"/>
</dbReference>
<evidence type="ECO:0000256" key="1">
    <source>
        <dbReference type="ARBA" id="ARBA00003195"/>
    </source>
</evidence>
<gene>
    <name evidence="14" type="ORF">QBC47DRAFT_372707</name>
</gene>
<organism evidence="14 15">
    <name type="scientific">Echria macrotheca</name>
    <dbReference type="NCBI Taxonomy" id="438768"/>
    <lineage>
        <taxon>Eukaryota</taxon>
        <taxon>Fungi</taxon>
        <taxon>Dikarya</taxon>
        <taxon>Ascomycota</taxon>
        <taxon>Pezizomycotina</taxon>
        <taxon>Sordariomycetes</taxon>
        <taxon>Sordariomycetidae</taxon>
        <taxon>Sordariales</taxon>
        <taxon>Schizotheciaceae</taxon>
        <taxon>Echria</taxon>
    </lineage>
</organism>
<evidence type="ECO:0000313" key="15">
    <source>
        <dbReference type="Proteomes" id="UP001239445"/>
    </source>
</evidence>
<dbReference type="Proteomes" id="UP001239445">
    <property type="component" value="Unassembled WGS sequence"/>
</dbReference>
<comment type="subcellular location">
    <subcellularLocation>
        <location evidence="2">Mitochondrion inner membrane</location>
        <topology evidence="2">Single-pass membrane protein</topology>
        <orientation evidence="2">Matrix side</orientation>
    </subcellularLocation>
</comment>
<reference evidence="14" key="1">
    <citation type="submission" date="2023-06" db="EMBL/GenBank/DDBJ databases">
        <title>Genome-scale phylogeny and comparative genomics of the fungal order Sordariales.</title>
        <authorList>
            <consortium name="Lawrence Berkeley National Laboratory"/>
            <person name="Hensen N."/>
            <person name="Bonometti L."/>
            <person name="Westerberg I."/>
            <person name="Brannstrom I.O."/>
            <person name="Guillou S."/>
            <person name="Cros-Aarteil S."/>
            <person name="Calhoun S."/>
            <person name="Haridas S."/>
            <person name="Kuo A."/>
            <person name="Mondo S."/>
            <person name="Pangilinan J."/>
            <person name="Riley R."/>
            <person name="Labutti K."/>
            <person name="Andreopoulos B."/>
            <person name="Lipzen A."/>
            <person name="Chen C."/>
            <person name="Yanf M."/>
            <person name="Daum C."/>
            <person name="Ng V."/>
            <person name="Clum A."/>
            <person name="Steindorff A."/>
            <person name="Ohm R."/>
            <person name="Martin F."/>
            <person name="Silar P."/>
            <person name="Natvig D."/>
            <person name="Lalanne C."/>
            <person name="Gautier V."/>
            <person name="Ament-Velasquez S.L."/>
            <person name="Kruys A."/>
            <person name="Hutchinson M.I."/>
            <person name="Powell A.J."/>
            <person name="Barry K."/>
            <person name="Miller A.N."/>
            <person name="Grigoriev I.V."/>
            <person name="Debuchy R."/>
            <person name="Gladieux P."/>
            <person name="Thoren M.H."/>
            <person name="Johannesson H."/>
        </authorList>
    </citation>
    <scope>NUCLEOTIDE SEQUENCE</scope>
    <source>
        <strain evidence="14">PSN4</strain>
    </source>
</reference>
<name>A0AAJ0FFA9_9PEZI</name>
<evidence type="ECO:0000256" key="3">
    <source>
        <dbReference type="ARBA" id="ARBA00009960"/>
    </source>
</evidence>
<evidence type="ECO:0000256" key="4">
    <source>
        <dbReference type="ARBA" id="ARBA00016392"/>
    </source>
</evidence>
<keyword evidence="5" id="KW-0813">Transport</keyword>
<evidence type="ECO:0000256" key="10">
    <source>
        <dbReference type="ARBA" id="ARBA00022989"/>
    </source>
</evidence>
<keyword evidence="8" id="KW-0999">Mitochondrion inner membrane</keyword>
<comment type="similarity">
    <text evidence="3">Belongs to the complex I NDUFA1 subunit family.</text>
</comment>
<dbReference type="AlphaFoldDB" id="A0AAJ0FFA9"/>
<evidence type="ECO:0000256" key="11">
    <source>
        <dbReference type="ARBA" id="ARBA00023128"/>
    </source>
</evidence>
<comment type="function">
    <text evidence="1">Accessory subunit of the mitochondrial membrane respiratory chain NADH dehydrogenase (Complex I), that is believed not to be involved in catalysis. Complex I functions in the transfer of electrons from NADH to the respiratory chain. The immediate electron acceptor for the enzyme is believed to be ubiquinone.</text>
</comment>
<comment type="caution">
    <text evidence="14">The sequence shown here is derived from an EMBL/GenBank/DDBJ whole genome shotgun (WGS) entry which is preliminary data.</text>
</comment>
<keyword evidence="15" id="KW-1185">Reference proteome</keyword>
<protein>
    <recommendedName>
        <fullName evidence="4">NADH dehydrogenase [ubiquinone] 1 alpha subcomplex subunit 1</fullName>
    </recommendedName>
</protein>
<evidence type="ECO:0000313" key="14">
    <source>
        <dbReference type="EMBL" id="KAK1759659.1"/>
    </source>
</evidence>
<keyword evidence="9" id="KW-0249">Electron transport</keyword>
<evidence type="ECO:0000256" key="8">
    <source>
        <dbReference type="ARBA" id="ARBA00022792"/>
    </source>
</evidence>
<dbReference type="EMBL" id="MU839828">
    <property type="protein sequence ID" value="KAK1759659.1"/>
    <property type="molecule type" value="Genomic_DNA"/>
</dbReference>
<evidence type="ECO:0000256" key="2">
    <source>
        <dbReference type="ARBA" id="ARBA00004298"/>
    </source>
</evidence>
<keyword evidence="12 13" id="KW-0472">Membrane</keyword>
<keyword evidence="10 13" id="KW-1133">Transmembrane helix</keyword>
<dbReference type="GO" id="GO:0005743">
    <property type="term" value="C:mitochondrial inner membrane"/>
    <property type="evidence" value="ECO:0007669"/>
    <property type="project" value="UniProtKB-SubCell"/>
</dbReference>
<evidence type="ECO:0000256" key="6">
    <source>
        <dbReference type="ARBA" id="ARBA00022660"/>
    </source>
</evidence>
<proteinExistence type="inferred from homology"/>